<keyword evidence="1" id="KW-0472">Membrane</keyword>
<keyword evidence="1" id="KW-0812">Transmembrane</keyword>
<organism evidence="2 3">
    <name type="scientific">Dellaglioa carnosa</name>
    <dbReference type="NCBI Taxonomy" id="2995136"/>
    <lineage>
        <taxon>Bacteria</taxon>
        <taxon>Bacillati</taxon>
        <taxon>Bacillota</taxon>
        <taxon>Bacilli</taxon>
        <taxon>Lactobacillales</taxon>
        <taxon>Lactobacillaceae</taxon>
        <taxon>Dellaglioa</taxon>
    </lineage>
</organism>
<evidence type="ECO:0000313" key="2">
    <source>
        <dbReference type="EMBL" id="MCZ2491953.1"/>
    </source>
</evidence>
<dbReference type="RefSeq" id="WP_269024250.1">
    <property type="nucleotide sequence ID" value="NZ_JANXKW010000007.1"/>
</dbReference>
<feature type="transmembrane region" description="Helical" evidence="1">
    <location>
        <begin position="261"/>
        <end position="279"/>
    </location>
</feature>
<evidence type="ECO:0000256" key="1">
    <source>
        <dbReference type="SAM" id="Phobius"/>
    </source>
</evidence>
<feature type="transmembrane region" description="Helical" evidence="1">
    <location>
        <begin position="218"/>
        <end position="240"/>
    </location>
</feature>
<dbReference type="EMBL" id="JANXLI010000008">
    <property type="protein sequence ID" value="MCZ2491953.1"/>
    <property type="molecule type" value="Genomic_DNA"/>
</dbReference>
<name>A0ABT4JNL2_9LACO</name>
<accession>A0ABT4JNL2</accession>
<sequence length="285" mass="31243">MREEFQKQNNSSNQVDSHQILNGWLAFFLTLSLIVLFVTSVLRMTVLDQKYTEDRVLTDTSVSLVTREMNDAISNIASLNNVPTSVVKDALTDKQVDDIAKASLSNIYTGKEKVINPTEITNQVASNISKRANASNAMASGEVDSLVATFKSNLNEYLTNNIQTPYLSKITSMVNSTKSIVQSFFLYSLIASIIILLLLVLINRAFFLPLKYVGTSAIWSGILVAIGSAIVVYSGVVEIVSSKASVFTDIVNTYISDTFDTMLVGSLIMVAVGLVFWLIGRNRGK</sequence>
<feature type="transmembrane region" description="Helical" evidence="1">
    <location>
        <begin position="184"/>
        <end position="206"/>
    </location>
</feature>
<proteinExistence type="predicted"/>
<reference evidence="2" key="1">
    <citation type="submission" date="2022-09" db="EMBL/GenBank/DDBJ databases">
        <title>Diversity of Dellaglioa algida.</title>
        <authorList>
            <person name="Matthias E."/>
            <person name="Werum V."/>
        </authorList>
    </citation>
    <scope>NUCLEOTIDE SEQUENCE</scope>
    <source>
        <strain evidence="2">TMW 2.2523</strain>
    </source>
</reference>
<feature type="transmembrane region" description="Helical" evidence="1">
    <location>
        <begin position="20"/>
        <end position="42"/>
    </location>
</feature>
<dbReference type="Proteomes" id="UP001081467">
    <property type="component" value="Unassembled WGS sequence"/>
</dbReference>
<protein>
    <recommendedName>
        <fullName evidence="4">Cell division protein FtsX</fullName>
    </recommendedName>
</protein>
<keyword evidence="1" id="KW-1133">Transmembrane helix</keyword>
<keyword evidence="3" id="KW-1185">Reference proteome</keyword>
<evidence type="ECO:0000313" key="3">
    <source>
        <dbReference type="Proteomes" id="UP001081467"/>
    </source>
</evidence>
<evidence type="ECO:0008006" key="4">
    <source>
        <dbReference type="Google" id="ProtNLM"/>
    </source>
</evidence>
<comment type="caution">
    <text evidence="2">The sequence shown here is derived from an EMBL/GenBank/DDBJ whole genome shotgun (WGS) entry which is preliminary data.</text>
</comment>
<gene>
    <name evidence="2" type="ORF">N0K80_07275</name>
</gene>